<sequence length="66" mass="7429">MKKLTLNVSDMQTPHCQTTVRNAIKNIEGVQIQFVEPGKVSVIVERDQLEKELINTIQKAGYTVTT</sequence>
<dbReference type="SUPFAM" id="SSF55008">
    <property type="entry name" value="HMA, heavy metal-associated domain"/>
    <property type="match status" value="1"/>
</dbReference>
<evidence type="ECO:0000313" key="2">
    <source>
        <dbReference type="EMBL" id="MDN3708520.1"/>
    </source>
</evidence>
<dbReference type="InterPro" id="IPR006121">
    <property type="entry name" value="HMA_dom"/>
</dbReference>
<evidence type="ECO:0000313" key="4">
    <source>
        <dbReference type="Proteomes" id="UP001242368"/>
    </source>
</evidence>
<reference evidence="4" key="2">
    <citation type="journal article" date="2019" name="Int. J. Syst. Evol. Microbiol.">
        <title>The Global Catalogue of Microorganisms (GCM) 10K type strain sequencing project: providing services to taxonomists for standard genome sequencing and annotation.</title>
        <authorList>
            <consortium name="The Broad Institute Genomics Platform"/>
            <consortium name="The Broad Institute Genome Sequencing Center for Infectious Disease"/>
            <person name="Wu L."/>
            <person name="Ma J."/>
        </authorList>
    </citation>
    <scope>NUCLEOTIDE SEQUENCE [LARGE SCALE GENOMIC DNA]</scope>
    <source>
        <strain evidence="4">CECT 7184</strain>
    </source>
</reference>
<reference evidence="2" key="1">
    <citation type="journal article" date="2014" name="Int. J. Syst. Evol. Microbiol.">
        <title>Complete genome of a new Firmicutes species belonging to the dominant human colonic microbiota ('Ruminococcus bicirculans') reveals two chromosomes and a selective capacity to utilize plant glucans.</title>
        <authorList>
            <consortium name="NISC Comparative Sequencing Program"/>
            <person name="Wegmann U."/>
            <person name="Louis P."/>
            <person name="Goesmann A."/>
            <person name="Henrissat B."/>
            <person name="Duncan S.H."/>
            <person name="Flint H.J."/>
        </authorList>
    </citation>
    <scope>NUCLEOTIDE SEQUENCE</scope>
    <source>
        <strain evidence="2">CECT 7184</strain>
    </source>
</reference>
<proteinExistence type="predicted"/>
<reference evidence="2" key="3">
    <citation type="submission" date="2023-06" db="EMBL/GenBank/DDBJ databases">
        <authorList>
            <person name="Lucena T."/>
            <person name="Sun Q."/>
        </authorList>
    </citation>
    <scope>NUCLEOTIDE SEQUENCE</scope>
    <source>
        <strain evidence="2">CECT 7184</strain>
    </source>
</reference>
<dbReference type="EMBL" id="JAUFQU010000003">
    <property type="protein sequence ID" value="MDN3708860.1"/>
    <property type="molecule type" value="Genomic_DNA"/>
</dbReference>
<dbReference type="Proteomes" id="UP001242368">
    <property type="component" value="Unassembled WGS sequence"/>
</dbReference>
<comment type="caution">
    <text evidence="2">The sequence shown here is derived from an EMBL/GenBank/DDBJ whole genome shotgun (WGS) entry which is preliminary data.</text>
</comment>
<feature type="domain" description="HMA" evidence="1">
    <location>
        <begin position="2"/>
        <end position="65"/>
    </location>
</feature>
<dbReference type="Gene3D" id="3.30.70.100">
    <property type="match status" value="1"/>
</dbReference>
<keyword evidence="4" id="KW-1185">Reference proteome</keyword>
<dbReference type="RefSeq" id="WP_290364383.1">
    <property type="nucleotide sequence ID" value="NZ_JAUFQU010000001.1"/>
</dbReference>
<name>A0ABT8CZA3_9FLAO</name>
<dbReference type="Pfam" id="PF00403">
    <property type="entry name" value="HMA"/>
    <property type="match status" value="1"/>
</dbReference>
<organism evidence="2 4">
    <name type="scientific">Paenimyroides ceti</name>
    <dbReference type="NCBI Taxonomy" id="395087"/>
    <lineage>
        <taxon>Bacteria</taxon>
        <taxon>Pseudomonadati</taxon>
        <taxon>Bacteroidota</taxon>
        <taxon>Flavobacteriia</taxon>
        <taxon>Flavobacteriales</taxon>
        <taxon>Flavobacteriaceae</taxon>
        <taxon>Paenimyroides</taxon>
    </lineage>
</organism>
<gene>
    <name evidence="2" type="ORF">QW060_15570</name>
    <name evidence="3" type="ORF">QW060_17355</name>
</gene>
<dbReference type="InterPro" id="IPR036163">
    <property type="entry name" value="HMA_dom_sf"/>
</dbReference>
<protein>
    <submittedName>
        <fullName evidence="2">Heavy-metal-associated domain-containing protein</fullName>
    </submittedName>
</protein>
<dbReference type="PROSITE" id="PS50846">
    <property type="entry name" value="HMA_2"/>
    <property type="match status" value="1"/>
</dbReference>
<accession>A0ABT8CZA3</accession>
<dbReference type="EMBL" id="JAUFQU010000001">
    <property type="protein sequence ID" value="MDN3708520.1"/>
    <property type="molecule type" value="Genomic_DNA"/>
</dbReference>
<evidence type="ECO:0000313" key="3">
    <source>
        <dbReference type="EMBL" id="MDN3708860.1"/>
    </source>
</evidence>
<evidence type="ECO:0000259" key="1">
    <source>
        <dbReference type="PROSITE" id="PS50846"/>
    </source>
</evidence>